<dbReference type="Gene3D" id="3.40.1710.10">
    <property type="entry name" value="abc type-2 transporter like domain"/>
    <property type="match status" value="1"/>
</dbReference>
<sequence>MTIAGTAARHLRPRAWIAPIAVVTLLMSLLATMYLAYVVNPAKNLHDFPVALVNQDDGDTLGGKPTNVGNQITDALVANLPTDKIDLRVVGFAEAQRQLSQGKVYGAIVIPSDFTKRLAILGAAGVVPGKVEQPIITVHTNPRAGSFATGVMQRIADQALTRVDETVGKQLTDTVQTQLQPAGGGQAPQLAGASQLMLAHPIQVVVDPYRPLPDGTGQGLSAFFYTIMVLLAGFTGAMIIHAMTDSALGFAPTEYGPWYVHYPTAPISRFRTLLLKWAILIVTAPIVSAVFLGVAAALDVPLDHPLALFLYCVLAIIAVGVTALSVLAALGTAGLLVNLILFIVLGLPSSGGSVPIEATPAYFEWLATFEPMHQVFLGLRAILYFNANGAAGLARGSWMAVLGLGIGLVVGAVVTVYYDRKGLHRKPAEQAAATK</sequence>
<feature type="transmembrane region" description="Helical" evidence="7">
    <location>
        <begin position="398"/>
        <end position="418"/>
    </location>
</feature>
<dbReference type="InterPro" id="IPR051328">
    <property type="entry name" value="T7SS_ABC-Transporter"/>
</dbReference>
<comment type="similarity">
    <text evidence="2">Belongs to the ABC-2 integral membrane protein family.</text>
</comment>
<evidence type="ECO:0000313" key="9">
    <source>
        <dbReference type="EMBL" id="WUV46898.1"/>
    </source>
</evidence>
<dbReference type="Proteomes" id="UP001432062">
    <property type="component" value="Chromosome"/>
</dbReference>
<evidence type="ECO:0000256" key="6">
    <source>
        <dbReference type="ARBA" id="ARBA00023136"/>
    </source>
</evidence>
<feature type="domain" description="DUF3533" evidence="8">
    <location>
        <begin position="25"/>
        <end position="387"/>
    </location>
</feature>
<dbReference type="Pfam" id="PF12051">
    <property type="entry name" value="DUF3533"/>
    <property type="match status" value="1"/>
</dbReference>
<accession>A0ABZ1YUN4</accession>
<dbReference type="InterPro" id="IPR022703">
    <property type="entry name" value="DUF3533"/>
</dbReference>
<dbReference type="PANTHER" id="PTHR43077:SF8">
    <property type="entry name" value="DOXORUBICIN RESISTANCE ABC TRANSPORTER PERMEASE PROTEIN DRRB"/>
    <property type="match status" value="1"/>
</dbReference>
<feature type="transmembrane region" description="Helical" evidence="7">
    <location>
        <begin position="16"/>
        <end position="39"/>
    </location>
</feature>
<gene>
    <name evidence="9" type="ORF">OG563_01150</name>
</gene>
<feature type="transmembrane region" description="Helical" evidence="7">
    <location>
        <begin position="335"/>
        <end position="356"/>
    </location>
</feature>
<evidence type="ECO:0000313" key="10">
    <source>
        <dbReference type="Proteomes" id="UP001432062"/>
    </source>
</evidence>
<evidence type="ECO:0000256" key="5">
    <source>
        <dbReference type="ARBA" id="ARBA00022989"/>
    </source>
</evidence>
<feature type="transmembrane region" description="Helical" evidence="7">
    <location>
        <begin position="222"/>
        <end position="240"/>
    </location>
</feature>
<name>A0ABZ1YUN4_9NOCA</name>
<protein>
    <submittedName>
        <fullName evidence="9">SNG1 family protein</fullName>
    </submittedName>
</protein>
<evidence type="ECO:0000256" key="4">
    <source>
        <dbReference type="ARBA" id="ARBA00022692"/>
    </source>
</evidence>
<organism evidence="9 10">
    <name type="scientific">Nocardia vinacea</name>
    <dbReference type="NCBI Taxonomy" id="96468"/>
    <lineage>
        <taxon>Bacteria</taxon>
        <taxon>Bacillati</taxon>
        <taxon>Actinomycetota</taxon>
        <taxon>Actinomycetes</taxon>
        <taxon>Mycobacteriales</taxon>
        <taxon>Nocardiaceae</taxon>
        <taxon>Nocardia</taxon>
    </lineage>
</organism>
<evidence type="ECO:0000259" key="8">
    <source>
        <dbReference type="Pfam" id="PF12051"/>
    </source>
</evidence>
<keyword evidence="5 7" id="KW-1133">Transmembrane helix</keyword>
<keyword evidence="6 7" id="KW-0472">Membrane</keyword>
<evidence type="ECO:0000256" key="2">
    <source>
        <dbReference type="ARBA" id="ARBA00007783"/>
    </source>
</evidence>
<proteinExistence type="inferred from homology"/>
<reference evidence="9" key="1">
    <citation type="submission" date="2022-10" db="EMBL/GenBank/DDBJ databases">
        <title>The complete genomes of actinobacterial strains from the NBC collection.</title>
        <authorList>
            <person name="Joergensen T.S."/>
            <person name="Alvarez Arevalo M."/>
            <person name="Sterndorff E.B."/>
            <person name="Faurdal D."/>
            <person name="Vuksanovic O."/>
            <person name="Mourched A.-S."/>
            <person name="Charusanti P."/>
            <person name="Shaw S."/>
            <person name="Blin K."/>
            <person name="Weber T."/>
        </authorList>
    </citation>
    <scope>NUCLEOTIDE SEQUENCE</scope>
    <source>
        <strain evidence="9">NBC_01482</strain>
    </source>
</reference>
<keyword evidence="10" id="KW-1185">Reference proteome</keyword>
<dbReference type="PANTHER" id="PTHR43077">
    <property type="entry name" value="TRANSPORT PERMEASE YVFS-RELATED"/>
    <property type="match status" value="1"/>
</dbReference>
<dbReference type="RefSeq" id="WP_329410945.1">
    <property type="nucleotide sequence ID" value="NZ_CP109441.1"/>
</dbReference>
<feature type="transmembrane region" description="Helical" evidence="7">
    <location>
        <begin position="308"/>
        <end position="328"/>
    </location>
</feature>
<evidence type="ECO:0000256" key="7">
    <source>
        <dbReference type="SAM" id="Phobius"/>
    </source>
</evidence>
<feature type="transmembrane region" description="Helical" evidence="7">
    <location>
        <begin position="277"/>
        <end position="296"/>
    </location>
</feature>
<keyword evidence="3" id="KW-1003">Cell membrane</keyword>
<dbReference type="EMBL" id="CP109441">
    <property type="protein sequence ID" value="WUV46898.1"/>
    <property type="molecule type" value="Genomic_DNA"/>
</dbReference>
<keyword evidence="4 7" id="KW-0812">Transmembrane</keyword>
<evidence type="ECO:0000256" key="1">
    <source>
        <dbReference type="ARBA" id="ARBA00004651"/>
    </source>
</evidence>
<evidence type="ECO:0000256" key="3">
    <source>
        <dbReference type="ARBA" id="ARBA00022475"/>
    </source>
</evidence>
<comment type="subcellular location">
    <subcellularLocation>
        <location evidence="1">Cell membrane</location>
        <topology evidence="1">Multi-pass membrane protein</topology>
    </subcellularLocation>
</comment>